<name>A0A7W4DEJ7_9GAMM</name>
<dbReference type="GO" id="GO:0015098">
    <property type="term" value="F:molybdate ion transmembrane transporter activity"/>
    <property type="evidence" value="ECO:0007669"/>
    <property type="project" value="InterPro"/>
</dbReference>
<keyword evidence="8" id="KW-0472">Membrane</keyword>
<comment type="caution">
    <text evidence="12">The sequence shown here is derived from an EMBL/GenBank/DDBJ whole genome shotgun (WGS) entry which is preliminary data.</text>
</comment>
<keyword evidence="1" id="KW-0813">Transport</keyword>
<proteinExistence type="predicted"/>
<protein>
    <submittedName>
        <fullName evidence="12">Molybdenum ABC transporter ATP-binding protein</fullName>
    </submittedName>
</protein>
<dbReference type="GO" id="GO:0140359">
    <property type="term" value="F:ABC-type transporter activity"/>
    <property type="evidence" value="ECO:0007669"/>
    <property type="project" value="InterPro"/>
</dbReference>
<dbReference type="InterPro" id="IPR050334">
    <property type="entry name" value="Molybdenum_import_ModC"/>
</dbReference>
<accession>A0A7W4DEJ7</accession>
<sequence>MSHNATSPDKRLLARLRLERGEFRLDVDLDLPGRGVTALFGPSGSGKTSLLRCVAGLERAELGQLRVNGECWQDSARRHFLAPHQRALGYVFQEASLFEHLSVRGNLEYGRKRIAAEQRRVSLEQALALLGIEHLLERLPGKLSGGERQRVAIARALLTSPRLLLLDEPLAALDPQRKAEILPYLERLHDELEIPVLYVSHSPDEVARLADHLVLLDHGQVQASGPVEELLTRLDLPLAHSEDAGVVVQARVSGHDAHYQLLSLDFPDSPIGLRIAHAPVASGKLLRVKVQARDVSLSLDKPQHSSILNLLPVTVHSQAPADNPAHVLVRLDMHGTSLLARITRYSRDQLGLHDGQQLWAQIKSVALLA</sequence>
<dbReference type="InterPro" id="IPR008995">
    <property type="entry name" value="Mo/tungstate-bd_C_term_dom"/>
</dbReference>
<dbReference type="RefSeq" id="WP_182835053.1">
    <property type="nucleotide sequence ID" value="NZ_JACJFN010000005.1"/>
</dbReference>
<evidence type="ECO:0000256" key="4">
    <source>
        <dbReference type="ARBA" id="ARBA00022519"/>
    </source>
</evidence>
<dbReference type="Gene3D" id="2.40.50.100">
    <property type="match status" value="1"/>
</dbReference>
<dbReference type="SUPFAM" id="SSF52540">
    <property type="entry name" value="P-loop containing nucleoside triphosphate hydrolases"/>
    <property type="match status" value="1"/>
</dbReference>
<dbReference type="FunFam" id="3.40.50.300:FF:000634">
    <property type="entry name" value="Molybdenum import ATP-binding protein ModC"/>
    <property type="match status" value="1"/>
</dbReference>
<evidence type="ECO:0000256" key="6">
    <source>
        <dbReference type="ARBA" id="ARBA00022840"/>
    </source>
</evidence>
<dbReference type="GO" id="GO:0016020">
    <property type="term" value="C:membrane"/>
    <property type="evidence" value="ECO:0007669"/>
    <property type="project" value="InterPro"/>
</dbReference>
<dbReference type="PROSITE" id="PS00211">
    <property type="entry name" value="ABC_TRANSPORTER_1"/>
    <property type="match status" value="1"/>
</dbReference>
<dbReference type="GO" id="GO:0016887">
    <property type="term" value="F:ATP hydrolysis activity"/>
    <property type="evidence" value="ECO:0007669"/>
    <property type="project" value="InterPro"/>
</dbReference>
<evidence type="ECO:0000256" key="3">
    <source>
        <dbReference type="ARBA" id="ARBA00022505"/>
    </source>
</evidence>
<evidence type="ECO:0000256" key="5">
    <source>
        <dbReference type="ARBA" id="ARBA00022741"/>
    </source>
</evidence>
<keyword evidence="7" id="KW-1278">Translocase</keyword>
<dbReference type="SMART" id="SM00382">
    <property type="entry name" value="AAA"/>
    <property type="match status" value="1"/>
</dbReference>
<keyword evidence="6 12" id="KW-0067">ATP-binding</keyword>
<keyword evidence="4" id="KW-0997">Cell inner membrane</keyword>
<keyword evidence="5" id="KW-0547">Nucleotide-binding</keyword>
<dbReference type="InterPro" id="IPR003439">
    <property type="entry name" value="ABC_transporter-like_ATP-bd"/>
</dbReference>
<evidence type="ECO:0000256" key="1">
    <source>
        <dbReference type="ARBA" id="ARBA00022448"/>
    </source>
</evidence>
<evidence type="ECO:0000256" key="7">
    <source>
        <dbReference type="ARBA" id="ARBA00022967"/>
    </source>
</evidence>
<dbReference type="PROSITE" id="PS50893">
    <property type="entry name" value="ABC_TRANSPORTER_2"/>
    <property type="match status" value="1"/>
</dbReference>
<dbReference type="InterPro" id="IPR027417">
    <property type="entry name" value="P-loop_NTPase"/>
</dbReference>
<reference evidence="12 13" key="1">
    <citation type="submission" date="2020-08" db="EMBL/GenBank/DDBJ databases">
        <authorList>
            <person name="Kim C.M."/>
        </authorList>
    </citation>
    <scope>NUCLEOTIDE SEQUENCE [LARGE SCALE GENOMIC DNA]</scope>
    <source>
        <strain evidence="12 13">SR9</strain>
    </source>
</reference>
<evidence type="ECO:0000256" key="2">
    <source>
        <dbReference type="ARBA" id="ARBA00022475"/>
    </source>
</evidence>
<dbReference type="Gene3D" id="3.40.50.300">
    <property type="entry name" value="P-loop containing nucleotide triphosphate hydrolases"/>
    <property type="match status" value="1"/>
</dbReference>
<evidence type="ECO:0000259" key="10">
    <source>
        <dbReference type="PROSITE" id="PS50893"/>
    </source>
</evidence>
<dbReference type="AlphaFoldDB" id="A0A7W4DEJ7"/>
<gene>
    <name evidence="12" type="primary">modC</name>
    <name evidence="12" type="ORF">H3H45_17830</name>
</gene>
<evidence type="ECO:0000256" key="8">
    <source>
        <dbReference type="ARBA" id="ARBA00023136"/>
    </source>
</evidence>
<dbReference type="InterPro" id="IPR005116">
    <property type="entry name" value="Transp-assoc_OB_typ1"/>
</dbReference>
<dbReference type="NCBIfam" id="TIGR02142">
    <property type="entry name" value="modC_ABC"/>
    <property type="match status" value="1"/>
</dbReference>
<dbReference type="Proteomes" id="UP000581189">
    <property type="component" value="Unassembled WGS sequence"/>
</dbReference>
<evidence type="ECO:0000256" key="9">
    <source>
        <dbReference type="PROSITE-ProRule" id="PRU01213"/>
    </source>
</evidence>
<evidence type="ECO:0000313" key="13">
    <source>
        <dbReference type="Proteomes" id="UP000581189"/>
    </source>
</evidence>
<dbReference type="InterPro" id="IPR003593">
    <property type="entry name" value="AAA+_ATPase"/>
</dbReference>
<dbReference type="InterPro" id="IPR017871">
    <property type="entry name" value="ABC_transporter-like_CS"/>
</dbReference>
<dbReference type="PANTHER" id="PTHR43514">
    <property type="entry name" value="ABC TRANSPORTER I FAMILY MEMBER 10"/>
    <property type="match status" value="1"/>
</dbReference>
<dbReference type="Pfam" id="PF00005">
    <property type="entry name" value="ABC_tran"/>
    <property type="match status" value="1"/>
</dbReference>
<evidence type="ECO:0000313" key="12">
    <source>
        <dbReference type="EMBL" id="MBB1521106.1"/>
    </source>
</evidence>
<dbReference type="InterPro" id="IPR011868">
    <property type="entry name" value="ModC_ABC_ATP-bd"/>
</dbReference>
<dbReference type="Pfam" id="PF03459">
    <property type="entry name" value="TOBE"/>
    <property type="match status" value="1"/>
</dbReference>
<feature type="domain" description="Mop" evidence="11">
    <location>
        <begin position="304"/>
        <end position="369"/>
    </location>
</feature>
<dbReference type="SUPFAM" id="SSF50331">
    <property type="entry name" value="MOP-like"/>
    <property type="match status" value="1"/>
</dbReference>
<dbReference type="EMBL" id="JACJFN010000005">
    <property type="protein sequence ID" value="MBB1521106.1"/>
    <property type="molecule type" value="Genomic_DNA"/>
</dbReference>
<keyword evidence="3 9" id="KW-0500">Molybdenum</keyword>
<evidence type="ECO:0000259" key="11">
    <source>
        <dbReference type="PROSITE" id="PS51866"/>
    </source>
</evidence>
<dbReference type="InterPro" id="IPR004606">
    <property type="entry name" value="Mop_domain"/>
</dbReference>
<feature type="domain" description="ABC transporter" evidence="10">
    <location>
        <begin position="7"/>
        <end position="243"/>
    </location>
</feature>
<dbReference type="GO" id="GO:0005524">
    <property type="term" value="F:ATP binding"/>
    <property type="evidence" value="ECO:0007669"/>
    <property type="project" value="UniProtKB-KW"/>
</dbReference>
<keyword evidence="13" id="KW-1185">Reference proteome</keyword>
<dbReference type="PROSITE" id="PS51866">
    <property type="entry name" value="MOP"/>
    <property type="match status" value="1"/>
</dbReference>
<organism evidence="12 13">
    <name type="scientific">Aquipseudomonas guryensis</name>
    <dbReference type="NCBI Taxonomy" id="2759165"/>
    <lineage>
        <taxon>Bacteria</taxon>
        <taxon>Pseudomonadati</taxon>
        <taxon>Pseudomonadota</taxon>
        <taxon>Gammaproteobacteria</taxon>
        <taxon>Pseudomonadales</taxon>
        <taxon>Pseudomonadaceae</taxon>
        <taxon>Aquipseudomonas</taxon>
    </lineage>
</organism>
<keyword evidence="2" id="KW-1003">Cell membrane</keyword>
<dbReference type="PANTHER" id="PTHR43514:SF10">
    <property type="entry name" value="MOLYBDENUM IMPORT ATP-BINDING PROTEIN MODC 2"/>
    <property type="match status" value="1"/>
</dbReference>